<reference evidence="3 4" key="1">
    <citation type="journal article" date="2014" name="BMC Genomics">
        <title>Adaptive genomic structural variation in the grape powdery mildew pathogen, Erysiphe necator.</title>
        <authorList>
            <person name="Jones L."/>
            <person name="Riaz S."/>
            <person name="Morales-Cruz A."/>
            <person name="Amrine K.C."/>
            <person name="McGuire B."/>
            <person name="Gubler W.D."/>
            <person name="Walker M.A."/>
            <person name="Cantu D."/>
        </authorList>
    </citation>
    <scope>NUCLEOTIDE SEQUENCE [LARGE SCALE GENOMIC DNA]</scope>
    <source>
        <strain evidence="4">c</strain>
    </source>
</reference>
<dbReference type="HOGENOM" id="CLU_1023761_0_0_1"/>
<gene>
    <name evidence="3" type="ORF">EV44_g6416</name>
</gene>
<sequence length="272" mass="29968">MGSTPSKPISNSPSFKHMLKYFLTGNLSNGVRRTYPKHSSINNMNNNKYTENQTPIQMSSKENNAKSFENDKERYDYHTPQQEIDLLDVSLHKRLQNLGPVQRQDELTNNTFTIPSLSRNDDLLRTAKLPSSVPSQVVLNPSVSRLKSAKPSSPSPLSSVKKQIPDSATSPVLDSIRKTGLLDDSTAKTNNSAVALLMARNLFAKEAEVEFSKLGKSGYKGRRFLDLDTVGQILVMRDANEGLGDEEIERRLGLGNGIVKLLGKKGIIGVVG</sequence>
<protein>
    <recommendedName>
        <fullName evidence="2">Helix-turn-helix domain-containing protein</fullName>
    </recommendedName>
</protein>
<name>A0A0B1P3Y6_UNCNE</name>
<dbReference type="OrthoDB" id="3598506at2759"/>
<keyword evidence="4" id="KW-1185">Reference proteome</keyword>
<dbReference type="InterPro" id="IPR054448">
    <property type="entry name" value="HTH_put_ascomycetes"/>
</dbReference>
<evidence type="ECO:0000313" key="4">
    <source>
        <dbReference type="Proteomes" id="UP000030854"/>
    </source>
</evidence>
<dbReference type="STRING" id="52586.A0A0B1P3Y6"/>
<feature type="domain" description="Helix-turn-helix" evidence="2">
    <location>
        <begin position="224"/>
        <end position="269"/>
    </location>
</feature>
<evidence type="ECO:0000259" key="2">
    <source>
        <dbReference type="Pfam" id="PF22943"/>
    </source>
</evidence>
<dbReference type="Proteomes" id="UP000030854">
    <property type="component" value="Unassembled WGS sequence"/>
</dbReference>
<accession>A0A0B1P3Y6</accession>
<organism evidence="3 4">
    <name type="scientific">Uncinula necator</name>
    <name type="common">Grape powdery mildew</name>
    <dbReference type="NCBI Taxonomy" id="52586"/>
    <lineage>
        <taxon>Eukaryota</taxon>
        <taxon>Fungi</taxon>
        <taxon>Dikarya</taxon>
        <taxon>Ascomycota</taxon>
        <taxon>Pezizomycotina</taxon>
        <taxon>Leotiomycetes</taxon>
        <taxon>Erysiphales</taxon>
        <taxon>Erysiphaceae</taxon>
        <taxon>Erysiphe</taxon>
    </lineage>
</organism>
<dbReference type="AlphaFoldDB" id="A0A0B1P3Y6"/>
<comment type="caution">
    <text evidence="3">The sequence shown here is derived from an EMBL/GenBank/DDBJ whole genome shotgun (WGS) entry which is preliminary data.</text>
</comment>
<evidence type="ECO:0000256" key="1">
    <source>
        <dbReference type="SAM" id="MobiDB-lite"/>
    </source>
</evidence>
<dbReference type="Pfam" id="PF22943">
    <property type="entry name" value="HTH_68"/>
    <property type="match status" value="1"/>
</dbReference>
<evidence type="ECO:0000313" key="3">
    <source>
        <dbReference type="EMBL" id="KHJ32055.1"/>
    </source>
</evidence>
<proteinExistence type="predicted"/>
<dbReference type="EMBL" id="JNVN01002377">
    <property type="protein sequence ID" value="KHJ32055.1"/>
    <property type="molecule type" value="Genomic_DNA"/>
</dbReference>
<feature type="region of interest" description="Disordered" evidence="1">
    <location>
        <begin position="144"/>
        <end position="170"/>
    </location>
</feature>
<feature type="compositionally biased region" description="Low complexity" evidence="1">
    <location>
        <begin position="144"/>
        <end position="162"/>
    </location>
</feature>